<dbReference type="PANTHER" id="PTHR30408:SF12">
    <property type="entry name" value="TYPE I RESTRICTION ENZYME MJAVIII SPECIFICITY SUBUNIT"/>
    <property type="match status" value="1"/>
</dbReference>
<dbReference type="GO" id="GO:0009035">
    <property type="term" value="F:type I site-specific deoxyribonuclease activity"/>
    <property type="evidence" value="ECO:0007669"/>
    <property type="project" value="UniProtKB-EC"/>
</dbReference>
<dbReference type="REBASE" id="36458">
    <property type="entry name" value="S10.MhaO2ORF784P"/>
</dbReference>
<dbReference type="GO" id="GO:0003677">
    <property type="term" value="F:DNA binding"/>
    <property type="evidence" value="ECO:0007669"/>
    <property type="project" value="UniProtKB-KW"/>
</dbReference>
<comment type="similarity">
    <text evidence="1">Belongs to the type-I restriction system S methylase family.</text>
</comment>
<gene>
    <name evidence="5" type="ordered locus">MHF_0780</name>
</gene>
<reference evidence="5 6" key="1">
    <citation type="journal article" date="2011" name="J. Bacteriol.">
        <title>Complete genome sequences of two hemotropic Mycoplasmas, Mycoplasma haemofelis strain Ohio2 and Mycoplasma suis strain Illinois.</title>
        <authorList>
            <person name="Messick J.B."/>
            <person name="Santos A.P."/>
            <person name="Guimaraes A.M."/>
        </authorList>
    </citation>
    <scope>NUCLEOTIDE SEQUENCE [LARGE SCALE GENOMIC DNA]</scope>
    <source>
        <strain evidence="5 6">Ohio2</strain>
    </source>
</reference>
<evidence type="ECO:0000313" key="6">
    <source>
        <dbReference type="Proteomes" id="UP000007952"/>
    </source>
</evidence>
<accession>F6FIK1</accession>
<proteinExistence type="inferred from homology"/>
<evidence type="ECO:0000259" key="4">
    <source>
        <dbReference type="Pfam" id="PF01420"/>
    </source>
</evidence>
<dbReference type="PANTHER" id="PTHR30408">
    <property type="entry name" value="TYPE-1 RESTRICTION ENZYME ECOKI SPECIFICITY PROTEIN"/>
    <property type="match status" value="1"/>
</dbReference>
<reference key="2">
    <citation type="submission" date="2011-05" db="EMBL/GenBank/DDBJ databases">
        <title>The Genome of Mycoplasma haemofelis Strain Ohio2, a pathogenic hemoplasma of the cat.</title>
        <authorList>
            <person name="Santos A.P."/>
            <person name="Guimaraes A.M.S."/>
            <person name="SanMiguel P.J."/>
            <person name="Martin S.W."/>
            <person name="Messick J.B."/>
        </authorList>
    </citation>
    <scope>NUCLEOTIDE SEQUENCE</scope>
    <source>
        <strain>Ohio2</strain>
    </source>
</reference>
<dbReference type="KEGG" id="mhf:MHF_0780"/>
<organism evidence="5 6">
    <name type="scientific">Mycoplasma haemofelis (strain Ohio2)</name>
    <dbReference type="NCBI Taxonomy" id="859194"/>
    <lineage>
        <taxon>Bacteria</taxon>
        <taxon>Bacillati</taxon>
        <taxon>Mycoplasmatota</taxon>
        <taxon>Mollicutes</taxon>
        <taxon>Mycoplasmataceae</taxon>
        <taxon>Mycoplasma</taxon>
    </lineage>
</organism>
<evidence type="ECO:0000256" key="2">
    <source>
        <dbReference type="ARBA" id="ARBA00022747"/>
    </source>
</evidence>
<dbReference type="Pfam" id="PF01420">
    <property type="entry name" value="Methylase_S"/>
    <property type="match status" value="1"/>
</dbReference>
<feature type="domain" description="Type I restriction modification DNA specificity" evidence="4">
    <location>
        <begin position="11"/>
        <end position="174"/>
    </location>
</feature>
<name>F6FIK1_MYCHI</name>
<dbReference type="eggNOG" id="COG0732">
    <property type="taxonomic scope" value="Bacteria"/>
</dbReference>
<dbReference type="SUPFAM" id="SSF116734">
    <property type="entry name" value="DNA methylase specificity domain"/>
    <property type="match status" value="1"/>
</dbReference>
<dbReference type="HOGENOM" id="CLU_021095_5_1_14"/>
<dbReference type="STRING" id="859194.MHF_0780"/>
<keyword evidence="2" id="KW-0680">Restriction system</keyword>
<keyword evidence="5" id="KW-0378">Hydrolase</keyword>
<sequence length="198" mass="22847">MSFKSFLSESKDVKHLKLKDVCKIIAGKRFTPYTSEGMPVLRSGNIIDGYVVDEDFVYCDREKHPRVDTVKYGDILIVRFGSAGVVGMNLINREFFLDANLSKFSPDSKILHKQYLYHFLLSRQEEIKGWARGAVIPAIRKSDLEELMIPVPSLEQQQTIASKLDKLVELKRELILRKEQHSYYRKQIWEACSNGCSK</sequence>
<evidence type="ECO:0000313" key="5">
    <source>
        <dbReference type="EMBL" id="AEG73049.1"/>
    </source>
</evidence>
<dbReference type="AlphaFoldDB" id="F6FIK1"/>
<dbReference type="EMBL" id="CP002808">
    <property type="protein sequence ID" value="AEG73049.1"/>
    <property type="molecule type" value="Genomic_DNA"/>
</dbReference>
<evidence type="ECO:0000256" key="3">
    <source>
        <dbReference type="ARBA" id="ARBA00023125"/>
    </source>
</evidence>
<dbReference type="Gene3D" id="3.90.220.20">
    <property type="entry name" value="DNA methylase specificity domains"/>
    <property type="match status" value="1"/>
</dbReference>
<dbReference type="Proteomes" id="UP000007952">
    <property type="component" value="Chromosome"/>
</dbReference>
<dbReference type="InterPro" id="IPR044946">
    <property type="entry name" value="Restrct_endonuc_typeI_TRD_sf"/>
</dbReference>
<dbReference type="GO" id="GO:0009307">
    <property type="term" value="P:DNA restriction-modification system"/>
    <property type="evidence" value="ECO:0007669"/>
    <property type="project" value="UniProtKB-KW"/>
</dbReference>
<keyword evidence="3" id="KW-0238">DNA-binding</keyword>
<dbReference type="InterPro" id="IPR000055">
    <property type="entry name" value="Restrct_endonuc_typeI_TRD"/>
</dbReference>
<dbReference type="EC" id="3.1.21.3" evidence="5"/>
<dbReference type="BioCyc" id="MHAE859194:G1GR7-779-MONOMER"/>
<protein>
    <submittedName>
        <fullName evidence="5">Type I restriction enzyme specificity HsdS domain protein</fullName>
        <ecNumber evidence="5">3.1.21.3</ecNumber>
    </submittedName>
</protein>
<dbReference type="InterPro" id="IPR052021">
    <property type="entry name" value="Type-I_RS_S_subunit"/>
</dbReference>
<evidence type="ECO:0000256" key="1">
    <source>
        <dbReference type="ARBA" id="ARBA00010923"/>
    </source>
</evidence>